<gene>
    <name evidence="1" type="ORF">PoB_003828500</name>
</gene>
<dbReference type="AlphaFoldDB" id="A0AAV4AX09"/>
<name>A0AAV4AX09_9GAST</name>
<protein>
    <submittedName>
        <fullName evidence="1">Uncharacterized protein</fullName>
    </submittedName>
</protein>
<dbReference type="Proteomes" id="UP000735302">
    <property type="component" value="Unassembled WGS sequence"/>
</dbReference>
<organism evidence="1 2">
    <name type="scientific">Plakobranchus ocellatus</name>
    <dbReference type="NCBI Taxonomy" id="259542"/>
    <lineage>
        <taxon>Eukaryota</taxon>
        <taxon>Metazoa</taxon>
        <taxon>Spiralia</taxon>
        <taxon>Lophotrochozoa</taxon>
        <taxon>Mollusca</taxon>
        <taxon>Gastropoda</taxon>
        <taxon>Heterobranchia</taxon>
        <taxon>Euthyneura</taxon>
        <taxon>Panpulmonata</taxon>
        <taxon>Sacoglossa</taxon>
        <taxon>Placobranchoidea</taxon>
        <taxon>Plakobranchidae</taxon>
        <taxon>Plakobranchus</taxon>
    </lineage>
</organism>
<proteinExistence type="predicted"/>
<accession>A0AAV4AX09</accession>
<evidence type="ECO:0000313" key="1">
    <source>
        <dbReference type="EMBL" id="GFO11780.1"/>
    </source>
</evidence>
<comment type="caution">
    <text evidence="1">The sequence shown here is derived from an EMBL/GenBank/DDBJ whole genome shotgun (WGS) entry which is preliminary data.</text>
</comment>
<keyword evidence="2" id="KW-1185">Reference proteome</keyword>
<sequence>MTLKSGQQARILIASWTSHVVIDFGSSGWIFAGEAGKRSIFRAWLAAQRDEPRGATFVWTRLALQEYLEAMAPSPFVITEGYKDLLVLGC</sequence>
<reference evidence="1 2" key="1">
    <citation type="journal article" date="2021" name="Elife">
        <title>Chloroplast acquisition without the gene transfer in kleptoplastic sea slugs, Plakobranchus ocellatus.</title>
        <authorList>
            <person name="Maeda T."/>
            <person name="Takahashi S."/>
            <person name="Yoshida T."/>
            <person name="Shimamura S."/>
            <person name="Takaki Y."/>
            <person name="Nagai Y."/>
            <person name="Toyoda A."/>
            <person name="Suzuki Y."/>
            <person name="Arimoto A."/>
            <person name="Ishii H."/>
            <person name="Satoh N."/>
            <person name="Nishiyama T."/>
            <person name="Hasebe M."/>
            <person name="Maruyama T."/>
            <person name="Minagawa J."/>
            <person name="Obokata J."/>
            <person name="Shigenobu S."/>
        </authorList>
    </citation>
    <scope>NUCLEOTIDE SEQUENCE [LARGE SCALE GENOMIC DNA]</scope>
</reference>
<evidence type="ECO:0000313" key="2">
    <source>
        <dbReference type="Proteomes" id="UP000735302"/>
    </source>
</evidence>
<dbReference type="EMBL" id="BLXT01004326">
    <property type="protein sequence ID" value="GFO11780.1"/>
    <property type="molecule type" value="Genomic_DNA"/>
</dbReference>